<dbReference type="InterPro" id="IPR011993">
    <property type="entry name" value="PH-like_dom_sf"/>
</dbReference>
<feature type="compositionally biased region" description="Polar residues" evidence="1">
    <location>
        <begin position="630"/>
        <end position="645"/>
    </location>
</feature>
<dbReference type="SMART" id="SM00160">
    <property type="entry name" value="RanBD"/>
    <property type="match status" value="1"/>
</dbReference>
<comment type="caution">
    <text evidence="3">The sequence shown here is derived from an EMBL/GenBank/DDBJ whole genome shotgun (WGS) entry which is preliminary data.</text>
</comment>
<evidence type="ECO:0000259" key="2">
    <source>
        <dbReference type="PROSITE" id="PS50196"/>
    </source>
</evidence>
<feature type="compositionally biased region" description="Polar residues" evidence="1">
    <location>
        <begin position="400"/>
        <end position="419"/>
    </location>
</feature>
<evidence type="ECO:0000313" key="3">
    <source>
        <dbReference type="EMBL" id="KAF4125662.1"/>
    </source>
</evidence>
<protein>
    <submittedName>
        <fullName evidence="3">Nucleoporin NUP2</fullName>
    </submittedName>
</protein>
<dbReference type="GeneID" id="55967136"/>
<dbReference type="CDD" id="cd13170">
    <property type="entry name" value="RanBD_NUP50"/>
    <property type="match status" value="1"/>
</dbReference>
<feature type="compositionally biased region" description="Basic and acidic residues" evidence="1">
    <location>
        <begin position="569"/>
        <end position="581"/>
    </location>
</feature>
<feature type="compositionally biased region" description="Polar residues" evidence="1">
    <location>
        <begin position="673"/>
        <end position="684"/>
    </location>
</feature>
<feature type="compositionally biased region" description="Polar residues" evidence="1">
    <location>
        <begin position="508"/>
        <end position="517"/>
    </location>
</feature>
<feature type="compositionally biased region" description="Polar residues" evidence="1">
    <location>
        <begin position="531"/>
        <end position="544"/>
    </location>
</feature>
<dbReference type="PANTHER" id="PTHR38697:SF1">
    <property type="entry name" value="NUCLEAR PORE COMPLEX PROTEIN SIMILAR TO S. CEREVISIAE NUP2 (EUROFUNG)"/>
    <property type="match status" value="1"/>
</dbReference>
<feature type="domain" description="RanBD1" evidence="2">
    <location>
        <begin position="1039"/>
        <end position="1163"/>
    </location>
</feature>
<dbReference type="PANTHER" id="PTHR38697">
    <property type="entry name" value="NUCLEAR PORE COMPLEX PROTEIN SIMILAR TO S. CEREVISIAE NUP2 (EUROFUNG)"/>
    <property type="match status" value="1"/>
</dbReference>
<feature type="compositionally biased region" description="Low complexity" evidence="1">
    <location>
        <begin position="378"/>
        <end position="394"/>
    </location>
</feature>
<evidence type="ECO:0000313" key="4">
    <source>
        <dbReference type="Proteomes" id="UP000749293"/>
    </source>
</evidence>
<dbReference type="GO" id="GO:0005643">
    <property type="term" value="C:nuclear pore"/>
    <property type="evidence" value="ECO:0007669"/>
    <property type="project" value="UniProtKB-SubCell"/>
</dbReference>
<feature type="compositionally biased region" description="Low complexity" evidence="1">
    <location>
        <begin position="940"/>
        <end position="952"/>
    </location>
</feature>
<feature type="compositionally biased region" description="Low complexity" evidence="1">
    <location>
        <begin position="864"/>
        <end position="874"/>
    </location>
</feature>
<organism evidence="3 4">
    <name type="scientific">Geosmithia morbida</name>
    <dbReference type="NCBI Taxonomy" id="1094350"/>
    <lineage>
        <taxon>Eukaryota</taxon>
        <taxon>Fungi</taxon>
        <taxon>Dikarya</taxon>
        <taxon>Ascomycota</taxon>
        <taxon>Pezizomycotina</taxon>
        <taxon>Sordariomycetes</taxon>
        <taxon>Hypocreomycetidae</taxon>
        <taxon>Hypocreales</taxon>
        <taxon>Bionectriaceae</taxon>
        <taxon>Geosmithia</taxon>
    </lineage>
</organism>
<accession>A0A9P4Z1F9</accession>
<dbReference type="InterPro" id="IPR000156">
    <property type="entry name" value="Ran_bind_dom"/>
</dbReference>
<name>A0A9P4Z1F9_9HYPO</name>
<feature type="compositionally biased region" description="Low complexity" evidence="1">
    <location>
        <begin position="491"/>
        <end position="505"/>
    </location>
</feature>
<feature type="compositionally biased region" description="Low complexity" evidence="1">
    <location>
        <begin position="323"/>
        <end position="332"/>
    </location>
</feature>
<feature type="compositionally biased region" description="Polar residues" evidence="1">
    <location>
        <begin position="357"/>
        <end position="370"/>
    </location>
</feature>
<sequence>MVTFSIPGDDVAETTTPRSRPPLPFAKRAYPSSPYHTAPRRLGASQGASSRKTLTTRDDVPASSLGRSLGSSSNIFRASTVTDSPTVNSFSPSLPQTSIKRVFAPGATLEPTRVQRESIAQATPRGVAAREKEKDLFHMRIPSPPRELTGEVLAKKVPKEWDPKGSIYADQFLGHLCPPDLDDEQRRQFFCILDLRRLKYAADEIFCSKSWKLNVINFAKEFEKSRSIILLHYGLYEFQNVKPSKELIKRWRREHGLPPLDDDEPEASATPAAKTTSTKKKRKAADDGGQELQSAAAGQGKRRATERDDVADEPHVPAPASTPIPASASAPAFPAPAPTPVLGKNKRWQSEDEGADSQPNKIQKQPSSARSLFEKAANKASTTPTASPSKASGSLFTGGKPTSSDSLFQSVLKNNAKTDSAQAAAPGTASSGAGNIFGHLSGKTGSAADHDSDEENNEPPAKKAAPGSAVEASTPGDSMSGRSLFDRVSKPSDAAPSETPAAAPPKDQTWNPSTTPINVGAAAAPGAGSLFGQSSTPAATSASNLFGAAAPKGDKPAETEANGKTGTAADKDGSESDKENDSQGPNEAPLPAKPAPAFGSSSLFGLTKPTTEASKPATSATPSLFGKPAESSTAATPNPMQSSTLFGAKPSESEKTASAEPSKPPAMSLFGAQATTNGTGSASSLFGAKPAASTLFGNNSASTPSPASSLFGTNGAASQGAPAKPDTQSAPKPSLFGQQQPLSPPSNSAPAAGGSMFDGSPMKQDDKPQAAKSLFGAASSNGNNAPSATPSFSFGASTTPALNPPTSNLFGASVPKPPSSNGTGGAGSIFGGLTAGANTPAPAASSFNFSFGSAGGSNGGGSAGSSFSNPFASGDNKPTDASGSGSEGMFSFGSAPASQPGGTFQFGSNNVGNSTPTGNLFGGASQPSANGAGLFGGAGATPAAGSATPTFSFGGAPSQTTQNAAPVFNLQPPMGGPSTGSNTPSILGGSSSLATTPAHGSPEPPSTAAAATATTTTAKGGEEEEGEKHEQINLADKEEEGEDVLHEVRAKVLKFKPASDDDADKPKSKSPWSTQGVGALRILQNKETKMVRLLMRAEPRGNVAINRALIPDLVYKADEKYVKVATANETGDGMETWMVQVKTKEFAKALADSMEEHKSANKKD</sequence>
<dbReference type="OrthoDB" id="10249382at2759"/>
<dbReference type="SUPFAM" id="SSF50729">
    <property type="entry name" value="PH domain-like"/>
    <property type="match status" value="1"/>
</dbReference>
<dbReference type="RefSeq" id="XP_035324314.1">
    <property type="nucleotide sequence ID" value="XM_035462890.1"/>
</dbReference>
<dbReference type="Pfam" id="PF00638">
    <property type="entry name" value="Ran_BP1"/>
    <property type="match status" value="1"/>
</dbReference>
<reference evidence="3" key="1">
    <citation type="submission" date="2020-03" db="EMBL/GenBank/DDBJ databases">
        <title>Site-based positive gene gene selection in Geosmithia morbida across the United States reveals a broad range of putative effectors and factors for local host and environmental adapation.</title>
        <authorList>
            <person name="Onufrak A."/>
            <person name="Murdoch R.W."/>
            <person name="Gazis R."/>
            <person name="Huff M."/>
            <person name="Staton M."/>
            <person name="Klingeman W."/>
            <person name="Hadziabdic D."/>
        </authorList>
    </citation>
    <scope>NUCLEOTIDE SEQUENCE</scope>
    <source>
        <strain evidence="3">1262</strain>
    </source>
</reference>
<dbReference type="Gene3D" id="2.30.29.30">
    <property type="entry name" value="Pleckstrin-homology domain (PH domain)/Phosphotyrosine-binding domain (PTB)"/>
    <property type="match status" value="1"/>
</dbReference>
<feature type="compositionally biased region" description="Low complexity" evidence="1">
    <location>
        <begin position="420"/>
        <end position="434"/>
    </location>
</feature>
<feature type="compositionally biased region" description="Polar residues" evidence="1">
    <location>
        <begin position="896"/>
        <end position="918"/>
    </location>
</feature>
<dbReference type="Proteomes" id="UP000749293">
    <property type="component" value="Unassembled WGS sequence"/>
</dbReference>
<feature type="region of interest" description="Disordered" evidence="1">
    <location>
        <begin position="257"/>
        <end position="1043"/>
    </location>
</feature>
<keyword evidence="4" id="KW-1185">Reference proteome</keyword>
<feature type="compositionally biased region" description="Polar residues" evidence="1">
    <location>
        <begin position="599"/>
        <end position="622"/>
    </location>
</feature>
<feature type="compositionally biased region" description="Low complexity" evidence="1">
    <location>
        <begin position="737"/>
        <end position="755"/>
    </location>
</feature>
<feature type="compositionally biased region" description="Low complexity" evidence="1">
    <location>
        <begin position="267"/>
        <end position="276"/>
    </location>
</feature>
<dbReference type="InterPro" id="IPR053074">
    <property type="entry name" value="NPC_Nucleoporin"/>
</dbReference>
<proteinExistence type="predicted"/>
<feature type="compositionally biased region" description="Low complexity" evidence="1">
    <location>
        <begin position="1006"/>
        <end position="1019"/>
    </location>
</feature>
<feature type="region of interest" description="Disordered" evidence="1">
    <location>
        <begin position="1056"/>
        <end position="1077"/>
    </location>
</feature>
<evidence type="ECO:0000256" key="1">
    <source>
        <dbReference type="SAM" id="MobiDB-lite"/>
    </source>
</evidence>
<dbReference type="PROSITE" id="PS50196">
    <property type="entry name" value="RANBD1"/>
    <property type="match status" value="1"/>
</dbReference>
<feature type="compositionally biased region" description="Low complexity" evidence="1">
    <location>
        <begin position="840"/>
        <end position="852"/>
    </location>
</feature>
<feature type="compositionally biased region" description="Low complexity" evidence="1">
    <location>
        <begin position="776"/>
        <end position="791"/>
    </location>
</feature>
<dbReference type="EMBL" id="JAANYQ010000002">
    <property type="protein sequence ID" value="KAF4125662.1"/>
    <property type="molecule type" value="Genomic_DNA"/>
</dbReference>
<feature type="compositionally biased region" description="Basic and acidic residues" evidence="1">
    <location>
        <begin position="303"/>
        <end position="315"/>
    </location>
</feature>
<feature type="compositionally biased region" description="Polar residues" evidence="1">
    <location>
        <begin position="979"/>
        <end position="995"/>
    </location>
</feature>
<feature type="compositionally biased region" description="Gly residues" evidence="1">
    <location>
        <begin position="822"/>
        <end position="834"/>
    </location>
</feature>
<feature type="compositionally biased region" description="Low complexity" evidence="1">
    <location>
        <begin position="882"/>
        <end position="894"/>
    </location>
</feature>
<feature type="compositionally biased region" description="Low complexity" evidence="1">
    <location>
        <begin position="698"/>
        <end position="709"/>
    </location>
</feature>
<feature type="compositionally biased region" description="Polar residues" evidence="1">
    <location>
        <begin position="792"/>
        <end position="810"/>
    </location>
</feature>
<feature type="region of interest" description="Disordered" evidence="1">
    <location>
        <begin position="1"/>
        <end position="71"/>
    </location>
</feature>
<gene>
    <name evidence="3" type="ORF">GMORB2_0906</name>
</gene>
<dbReference type="AlphaFoldDB" id="A0A9P4Z1F9"/>
<feature type="compositionally biased region" description="Gly residues" evidence="1">
    <location>
        <begin position="853"/>
        <end position="863"/>
    </location>
</feature>